<dbReference type="SUPFAM" id="SSF52954">
    <property type="entry name" value="Class II aaRS ABD-related"/>
    <property type="match status" value="1"/>
</dbReference>
<proteinExistence type="predicted"/>
<evidence type="ECO:0000256" key="3">
    <source>
        <dbReference type="ARBA" id="ARBA00022917"/>
    </source>
</evidence>
<evidence type="ECO:0000256" key="2">
    <source>
        <dbReference type="ARBA" id="ARBA00022840"/>
    </source>
</evidence>
<keyword evidence="2" id="KW-0547">Nucleotide-binding</keyword>
<evidence type="ECO:0000313" key="6">
    <source>
        <dbReference type="EMBL" id="MCM0158250.1"/>
    </source>
</evidence>
<evidence type="ECO:0000259" key="5">
    <source>
        <dbReference type="Pfam" id="PF03129"/>
    </source>
</evidence>
<evidence type="ECO:0000256" key="1">
    <source>
        <dbReference type="ARBA" id="ARBA00022598"/>
    </source>
</evidence>
<keyword evidence="4" id="KW-0030">Aminoacyl-tRNA synthetase</keyword>
<dbReference type="GO" id="GO:0016874">
    <property type="term" value="F:ligase activity"/>
    <property type="evidence" value="ECO:0007669"/>
    <property type="project" value="UniProtKB-KW"/>
</dbReference>
<accession>A0ABT0TWS7</accession>
<evidence type="ECO:0000313" key="7">
    <source>
        <dbReference type="Proteomes" id="UP001203831"/>
    </source>
</evidence>
<reference evidence="6" key="1">
    <citation type="submission" date="2022-01" db="EMBL/GenBank/DDBJ databases">
        <title>Genome assemble of Metamasius hemipterus Nardonella endosymbiont.</title>
        <authorList>
            <person name="Palmieri L."/>
            <person name="Pavarini R."/>
            <person name="Sharma P."/>
        </authorList>
    </citation>
    <scope>NUCLEOTIDE SEQUENCE [LARGE SCALE GENOMIC DNA]</scope>
    <source>
        <strain evidence="6">NARMHE1</strain>
    </source>
</reference>
<dbReference type="InterPro" id="IPR004154">
    <property type="entry name" value="Anticodon-bd"/>
</dbReference>
<sequence>MNVFFNNDNKSFGQTIYNMDYIGVPYSLLINSKNLLKNFIEFKYRKNNLIKLINVNNILKFIKKILNK</sequence>
<keyword evidence="7" id="KW-1185">Reference proteome</keyword>
<dbReference type="Proteomes" id="UP001203831">
    <property type="component" value="Unassembled WGS sequence"/>
</dbReference>
<comment type="caution">
    <text evidence="6">The sequence shown here is derived from an EMBL/GenBank/DDBJ whole genome shotgun (WGS) entry which is preliminary data.</text>
</comment>
<keyword evidence="3" id="KW-0648">Protein biosynthesis</keyword>
<dbReference type="Gene3D" id="3.40.50.800">
    <property type="entry name" value="Anticodon-binding domain"/>
    <property type="match status" value="1"/>
</dbReference>
<dbReference type="EMBL" id="JAKMAI010000003">
    <property type="protein sequence ID" value="MCM0158250.1"/>
    <property type="molecule type" value="Genomic_DNA"/>
</dbReference>
<name>A0ABT0TWS7_9GAMM</name>
<dbReference type="Pfam" id="PF03129">
    <property type="entry name" value="HGTP_anticodon"/>
    <property type="match status" value="1"/>
</dbReference>
<organism evidence="6 7">
    <name type="scientific">endosymbiont of Metamasius hemipterus</name>
    <dbReference type="NCBI Taxonomy" id="204627"/>
    <lineage>
        <taxon>Bacteria</taxon>
        <taxon>Pseudomonadati</taxon>
        <taxon>Pseudomonadota</taxon>
        <taxon>Gammaproteobacteria</taxon>
        <taxon>Candidatus Nardonella</taxon>
    </lineage>
</organism>
<feature type="domain" description="Anticodon-binding" evidence="5">
    <location>
        <begin position="3"/>
        <end position="64"/>
    </location>
</feature>
<evidence type="ECO:0000256" key="4">
    <source>
        <dbReference type="ARBA" id="ARBA00023146"/>
    </source>
</evidence>
<keyword evidence="1 6" id="KW-0436">Ligase</keyword>
<keyword evidence="2" id="KW-0067">ATP-binding</keyword>
<dbReference type="InterPro" id="IPR036621">
    <property type="entry name" value="Anticodon-bd_dom_sf"/>
</dbReference>
<protein>
    <submittedName>
        <fullName evidence="6">His/Gly/Thr/Pro-type tRNA ligase C-terminal domain-containing protein</fullName>
    </submittedName>
</protein>
<gene>
    <name evidence="6" type="ORF">L7J86_00300</name>
</gene>